<dbReference type="Proteomes" id="UP000198582">
    <property type="component" value="Unassembled WGS sequence"/>
</dbReference>
<dbReference type="AlphaFoldDB" id="A0A1H8XFG2"/>
<evidence type="ECO:0000256" key="1">
    <source>
        <dbReference type="SAM" id="MobiDB-lite"/>
    </source>
</evidence>
<keyword evidence="3" id="KW-1185">Reference proteome</keyword>
<feature type="region of interest" description="Disordered" evidence="1">
    <location>
        <begin position="1"/>
        <end position="24"/>
    </location>
</feature>
<organism evidence="2 3">
    <name type="scientific">Amycolatopsis saalfeldensis</name>
    <dbReference type="NCBI Taxonomy" id="394193"/>
    <lineage>
        <taxon>Bacteria</taxon>
        <taxon>Bacillati</taxon>
        <taxon>Actinomycetota</taxon>
        <taxon>Actinomycetes</taxon>
        <taxon>Pseudonocardiales</taxon>
        <taxon>Pseudonocardiaceae</taxon>
        <taxon>Amycolatopsis</taxon>
    </lineage>
</organism>
<evidence type="ECO:0000313" key="2">
    <source>
        <dbReference type="EMBL" id="SEP38572.1"/>
    </source>
</evidence>
<reference evidence="2 3" key="1">
    <citation type="submission" date="2016-10" db="EMBL/GenBank/DDBJ databases">
        <authorList>
            <person name="de Groot N.N."/>
        </authorList>
    </citation>
    <scope>NUCLEOTIDE SEQUENCE [LARGE SCALE GENOMIC DNA]</scope>
    <source>
        <strain evidence="2 3">DSM 44993</strain>
    </source>
</reference>
<gene>
    <name evidence="2" type="ORF">SAMN04489732_107164</name>
</gene>
<evidence type="ECO:0008006" key="4">
    <source>
        <dbReference type="Google" id="ProtNLM"/>
    </source>
</evidence>
<name>A0A1H8XFG2_9PSEU</name>
<dbReference type="STRING" id="394193.SAMN04489732_107164"/>
<evidence type="ECO:0000313" key="3">
    <source>
        <dbReference type="Proteomes" id="UP000198582"/>
    </source>
</evidence>
<feature type="region of interest" description="Disordered" evidence="1">
    <location>
        <begin position="54"/>
        <end position="74"/>
    </location>
</feature>
<dbReference type="EMBL" id="FOEF01000007">
    <property type="protein sequence ID" value="SEP38572.1"/>
    <property type="molecule type" value="Genomic_DNA"/>
</dbReference>
<proteinExistence type="predicted"/>
<sequence>MRYSARCSWPGGRHRAGGTAGGEPGGAQVVEPAVVQVELGAGVVVTVVQADVAARAGPPPAPRHGKRTGPGPSIHLGAGNWNDHTSSYRNNQTGHATAVFSNWNGSAFVTVRTSTAVENQPNLSSLHIDNIIDGVQVC</sequence>
<accession>A0A1H8XFG2</accession>
<protein>
    <recommendedName>
        <fullName evidence="4">Peptidase inhibitor family I36</fullName>
    </recommendedName>
</protein>